<gene>
    <name evidence="4" type="ORF">EH244_16500</name>
</gene>
<dbReference type="RefSeq" id="WP_124959435.1">
    <property type="nucleotide sequence ID" value="NZ_RQXU01000008.1"/>
</dbReference>
<dbReference type="AlphaFoldDB" id="A0A3P3EML0"/>
<dbReference type="Gene3D" id="3.40.50.150">
    <property type="entry name" value="Vaccinia Virus protein VP39"/>
    <property type="match status" value="1"/>
</dbReference>
<accession>A0A3P3EML0</accession>
<evidence type="ECO:0000256" key="1">
    <source>
        <dbReference type="ARBA" id="ARBA00022603"/>
    </source>
</evidence>
<evidence type="ECO:0000259" key="3">
    <source>
        <dbReference type="Pfam" id="PF13649"/>
    </source>
</evidence>
<dbReference type="EMBL" id="RQXU01000008">
    <property type="protein sequence ID" value="RRH87649.1"/>
    <property type="molecule type" value="Genomic_DNA"/>
</dbReference>
<dbReference type="SUPFAM" id="SSF53335">
    <property type="entry name" value="S-adenosyl-L-methionine-dependent methyltransferases"/>
    <property type="match status" value="1"/>
</dbReference>
<evidence type="ECO:0000313" key="5">
    <source>
        <dbReference type="Proteomes" id="UP000271590"/>
    </source>
</evidence>
<evidence type="ECO:0000256" key="2">
    <source>
        <dbReference type="ARBA" id="ARBA00022679"/>
    </source>
</evidence>
<dbReference type="CDD" id="cd02440">
    <property type="entry name" value="AdoMet_MTases"/>
    <property type="match status" value="1"/>
</dbReference>
<protein>
    <submittedName>
        <fullName evidence="4">Class I SAM-dependent methyltransferase</fullName>
    </submittedName>
</protein>
<dbReference type="InterPro" id="IPR029063">
    <property type="entry name" value="SAM-dependent_MTases_sf"/>
</dbReference>
<evidence type="ECO:0000313" key="4">
    <source>
        <dbReference type="EMBL" id="RRH87649.1"/>
    </source>
</evidence>
<dbReference type="PANTHER" id="PTHR43861:SF1">
    <property type="entry name" value="TRANS-ACONITATE 2-METHYLTRANSFERASE"/>
    <property type="match status" value="1"/>
</dbReference>
<dbReference type="PANTHER" id="PTHR43861">
    <property type="entry name" value="TRANS-ACONITATE 2-METHYLTRANSFERASE-RELATED"/>
    <property type="match status" value="1"/>
</dbReference>
<comment type="caution">
    <text evidence="4">The sequence shown here is derived from an EMBL/GenBank/DDBJ whole genome shotgun (WGS) entry which is preliminary data.</text>
</comment>
<dbReference type="InterPro" id="IPR041698">
    <property type="entry name" value="Methyltransf_25"/>
</dbReference>
<reference evidence="4 5" key="1">
    <citation type="submission" date="2018-11" db="EMBL/GenBank/DDBJ databases">
        <title>The genome of Variovorax sp T529.</title>
        <authorList>
            <person name="Gao J."/>
        </authorList>
    </citation>
    <scope>NUCLEOTIDE SEQUENCE [LARGE SCALE GENOMIC DNA]</scope>
    <source>
        <strain evidence="4 5">T529</strain>
    </source>
</reference>
<name>A0A3P3EML0_9BURK</name>
<proteinExistence type="predicted"/>
<dbReference type="GO" id="GO:0032259">
    <property type="term" value="P:methylation"/>
    <property type="evidence" value="ECO:0007669"/>
    <property type="project" value="UniProtKB-KW"/>
</dbReference>
<sequence>MDITKQQDNEQAALWNGRGGRAWVDAQESLDQLFAPFENLLADEARAASAHRVLDVGCGTGATTLAIAQVLGAAGHCVGADISEPMIAAARARAERACAPASFICGDVQRHAFEPASFDLIVSRFGVMFFDSPVQAFANLRHAASDGAALRAIAWRSPADNPFMTTAERAAAPLLPNLPVRRPGAPGQFSFADRDRVVSILEESGWAGIDIRPIDVECTLPEKALHGYLTRLGPVGLVLQDADERTRAQVTEAMRAAFEPYVHGSEVRFTAACWMIGARAPFASDTHEEAARA</sequence>
<organism evidence="4 5">
    <name type="scientific">Variovorax beijingensis</name>
    <dbReference type="NCBI Taxonomy" id="2496117"/>
    <lineage>
        <taxon>Bacteria</taxon>
        <taxon>Pseudomonadati</taxon>
        <taxon>Pseudomonadota</taxon>
        <taxon>Betaproteobacteria</taxon>
        <taxon>Burkholderiales</taxon>
        <taxon>Comamonadaceae</taxon>
        <taxon>Variovorax</taxon>
    </lineage>
</organism>
<feature type="domain" description="Methyltransferase" evidence="3">
    <location>
        <begin position="53"/>
        <end position="143"/>
    </location>
</feature>
<dbReference type="Proteomes" id="UP000271590">
    <property type="component" value="Unassembled WGS sequence"/>
</dbReference>
<dbReference type="GO" id="GO:0008168">
    <property type="term" value="F:methyltransferase activity"/>
    <property type="evidence" value="ECO:0007669"/>
    <property type="project" value="UniProtKB-KW"/>
</dbReference>
<dbReference type="Pfam" id="PF13649">
    <property type="entry name" value="Methyltransf_25"/>
    <property type="match status" value="1"/>
</dbReference>
<keyword evidence="2 4" id="KW-0808">Transferase</keyword>
<keyword evidence="1 4" id="KW-0489">Methyltransferase</keyword>